<dbReference type="AlphaFoldDB" id="A0A9N8D9T2"/>
<dbReference type="EMBL" id="CAICTM010000050">
    <property type="protein sequence ID" value="CAB9499008.1"/>
    <property type="molecule type" value="Genomic_DNA"/>
</dbReference>
<feature type="region of interest" description="Disordered" evidence="1">
    <location>
        <begin position="450"/>
        <end position="489"/>
    </location>
</feature>
<dbReference type="PANTHER" id="PTHR24074">
    <property type="entry name" value="CO-CHAPERONE PROTEIN DJLA"/>
    <property type="match status" value="1"/>
</dbReference>
<organism evidence="3 4">
    <name type="scientific">Seminavis robusta</name>
    <dbReference type="NCBI Taxonomy" id="568900"/>
    <lineage>
        <taxon>Eukaryota</taxon>
        <taxon>Sar</taxon>
        <taxon>Stramenopiles</taxon>
        <taxon>Ochrophyta</taxon>
        <taxon>Bacillariophyta</taxon>
        <taxon>Bacillariophyceae</taxon>
        <taxon>Bacillariophycidae</taxon>
        <taxon>Naviculales</taxon>
        <taxon>Naviculaceae</taxon>
        <taxon>Seminavis</taxon>
    </lineage>
</organism>
<evidence type="ECO:0000259" key="2">
    <source>
        <dbReference type="PROSITE" id="PS50076"/>
    </source>
</evidence>
<feature type="compositionally biased region" description="Low complexity" evidence="1">
    <location>
        <begin position="450"/>
        <end position="475"/>
    </location>
</feature>
<protein>
    <submittedName>
        <fullName evidence="3">Protein DnaJ</fullName>
    </submittedName>
</protein>
<sequence length="560" mass="63844">MKSGRWLVRFQASVGATNNIKPWRALSVSANSFASFGRLPSSNETCSSRWFSSSSKSRRGGGGFKLDALPFSISPEEALEKFRKWSVDDQGLNYLMSWDSVRIGAAYVPVWSFDLNMRYTVTDANGKKRYDWKPALFSSIYSSQQSVIHLPGLGAYAGYGFRRSLVHPIVNTTLVFMGDQTVPFEKYMLRDMQLAESGDRIEVYPDPWNATRNAAFTSLVEDLENIAADADGTVQLQTEIVSSRRVYIPIYFIDYTLLGGIQYRAFTSGCDKATGVSGVDHRVFGNYQPDQQAMNQASQNFLSGTWIAAQQVVQTGLRTNPRGLLAILAIALQFTAGIVGRILARIPALAFLGGLFVGFRKIIQPWYETRSSSAEWERQREYEKSAQEASHSYGTDFVDNGSAQRYFFRNRDKILQFLGGTETQHGPSDFDWYKDWEEWARKQWEQQQQQQQQQSTYSRQQQQQGYSQRQQQQQQGRRKTQQQTKKKEYVWDFDPNDPYSVLGIRRGATKSEVSAAFRKEMLKHHPDTQAGATEAEKLRAVERSKLITEAYRTIKTSMKR</sequence>
<keyword evidence="4" id="KW-1185">Reference proteome</keyword>
<dbReference type="PROSITE" id="PS50076">
    <property type="entry name" value="DNAJ_2"/>
    <property type="match status" value="1"/>
</dbReference>
<evidence type="ECO:0000313" key="3">
    <source>
        <dbReference type="EMBL" id="CAB9499008.1"/>
    </source>
</evidence>
<gene>
    <name evidence="3" type="ORF">SEMRO_50_G029260.1</name>
</gene>
<dbReference type="InterPro" id="IPR036869">
    <property type="entry name" value="J_dom_sf"/>
</dbReference>
<reference evidence="3" key="1">
    <citation type="submission" date="2020-06" db="EMBL/GenBank/DDBJ databases">
        <authorList>
            <consortium name="Plant Systems Biology data submission"/>
        </authorList>
    </citation>
    <scope>NUCLEOTIDE SEQUENCE</scope>
    <source>
        <strain evidence="3">D6</strain>
    </source>
</reference>
<evidence type="ECO:0000256" key="1">
    <source>
        <dbReference type="SAM" id="MobiDB-lite"/>
    </source>
</evidence>
<dbReference type="SMART" id="SM00271">
    <property type="entry name" value="DnaJ"/>
    <property type="match status" value="1"/>
</dbReference>
<dbReference type="PRINTS" id="PR00625">
    <property type="entry name" value="JDOMAIN"/>
</dbReference>
<accession>A0A9N8D9T2</accession>
<dbReference type="InterPro" id="IPR001623">
    <property type="entry name" value="DnaJ_domain"/>
</dbReference>
<evidence type="ECO:0000313" key="4">
    <source>
        <dbReference type="Proteomes" id="UP001153069"/>
    </source>
</evidence>
<dbReference type="Gene3D" id="1.10.287.110">
    <property type="entry name" value="DnaJ domain"/>
    <property type="match status" value="1"/>
</dbReference>
<dbReference type="Proteomes" id="UP001153069">
    <property type="component" value="Unassembled WGS sequence"/>
</dbReference>
<name>A0A9N8D9T2_9STRA</name>
<comment type="caution">
    <text evidence="3">The sequence shown here is derived from an EMBL/GenBank/DDBJ whole genome shotgun (WGS) entry which is preliminary data.</text>
</comment>
<dbReference type="OrthoDB" id="442087at2759"/>
<dbReference type="InterPro" id="IPR050817">
    <property type="entry name" value="DjlA_DnaK_co-chaperone"/>
</dbReference>
<feature type="domain" description="J" evidence="2">
    <location>
        <begin position="497"/>
        <end position="560"/>
    </location>
</feature>
<dbReference type="CDD" id="cd06257">
    <property type="entry name" value="DnaJ"/>
    <property type="match status" value="1"/>
</dbReference>
<dbReference type="SUPFAM" id="SSF46565">
    <property type="entry name" value="Chaperone J-domain"/>
    <property type="match status" value="1"/>
</dbReference>
<dbReference type="Pfam" id="PF00226">
    <property type="entry name" value="DnaJ"/>
    <property type="match status" value="1"/>
</dbReference>
<proteinExistence type="predicted"/>